<accession>A0ABX8CKJ6</accession>
<keyword evidence="1" id="KW-0560">Oxidoreductase</keyword>
<sequence>MRIGHPEFHAHRATTQSQVPDAGKVRPPMLTVIAPADGRVVDTIAAETPDRVRTAVDRLRDNAAGWHSLGVVGRIHWLRVFRNWLQDSRTDLVALLGAETGKTEAEAEAKFGPAAPSPRTVRSPACRRPG</sequence>
<keyword evidence="5" id="KW-1185">Reference proteome</keyword>
<evidence type="ECO:0000313" key="4">
    <source>
        <dbReference type="EMBL" id="QVI20486.1"/>
    </source>
</evidence>
<dbReference type="InterPro" id="IPR016161">
    <property type="entry name" value="Ald_DH/histidinol_DH"/>
</dbReference>
<feature type="region of interest" description="Disordered" evidence="2">
    <location>
        <begin position="103"/>
        <end position="130"/>
    </location>
</feature>
<evidence type="ECO:0000313" key="5">
    <source>
        <dbReference type="Proteomes" id="UP000683310"/>
    </source>
</evidence>
<evidence type="ECO:0000259" key="3">
    <source>
        <dbReference type="Pfam" id="PF00171"/>
    </source>
</evidence>
<name>A0ABX8CKJ6_9NOCA</name>
<dbReference type="RefSeq" id="WP_213556595.1">
    <property type="nucleotide sequence ID" value="NZ_JBHZDI010000109.1"/>
</dbReference>
<gene>
    <name evidence="4" type="ORF">KHQ06_30680</name>
</gene>
<dbReference type="InterPro" id="IPR016162">
    <property type="entry name" value="Ald_DH_N"/>
</dbReference>
<dbReference type="Proteomes" id="UP000683310">
    <property type="component" value="Chromosome"/>
</dbReference>
<organism evidence="4 5">
    <name type="scientific">Nocardia tengchongensis</name>
    <dbReference type="NCBI Taxonomy" id="2055889"/>
    <lineage>
        <taxon>Bacteria</taxon>
        <taxon>Bacillati</taxon>
        <taxon>Actinomycetota</taxon>
        <taxon>Actinomycetes</taxon>
        <taxon>Mycobacteriales</taxon>
        <taxon>Nocardiaceae</taxon>
        <taxon>Nocardia</taxon>
    </lineage>
</organism>
<evidence type="ECO:0000256" key="2">
    <source>
        <dbReference type="SAM" id="MobiDB-lite"/>
    </source>
</evidence>
<dbReference type="SUPFAM" id="SSF53720">
    <property type="entry name" value="ALDH-like"/>
    <property type="match status" value="1"/>
</dbReference>
<evidence type="ECO:0000256" key="1">
    <source>
        <dbReference type="ARBA" id="ARBA00023002"/>
    </source>
</evidence>
<feature type="compositionally biased region" description="Basic and acidic residues" evidence="2">
    <location>
        <begin position="1"/>
        <end position="10"/>
    </location>
</feature>
<dbReference type="InterPro" id="IPR015590">
    <property type="entry name" value="Aldehyde_DH_dom"/>
</dbReference>
<reference evidence="4 5" key="1">
    <citation type="submission" date="2021-04" db="EMBL/GenBank/DDBJ databases">
        <title>Nocardia tengchongensis.</title>
        <authorList>
            <person name="Zhuang k."/>
            <person name="Ran Y."/>
            <person name="Li W."/>
        </authorList>
    </citation>
    <scope>NUCLEOTIDE SEQUENCE [LARGE SCALE GENOMIC DNA]</scope>
    <source>
        <strain evidence="4 5">CFH S0057</strain>
    </source>
</reference>
<feature type="region of interest" description="Disordered" evidence="2">
    <location>
        <begin position="1"/>
        <end position="23"/>
    </location>
</feature>
<dbReference type="Pfam" id="PF00171">
    <property type="entry name" value="Aldedh"/>
    <property type="match status" value="1"/>
</dbReference>
<dbReference type="EMBL" id="CP074371">
    <property type="protein sequence ID" value="QVI20486.1"/>
    <property type="molecule type" value="Genomic_DNA"/>
</dbReference>
<feature type="domain" description="Aldehyde dehydrogenase" evidence="3">
    <location>
        <begin position="30"/>
        <end position="113"/>
    </location>
</feature>
<proteinExistence type="predicted"/>
<protein>
    <submittedName>
        <fullName evidence="4">Aldehyde dehydrogenase family protein</fullName>
    </submittedName>
</protein>
<dbReference type="Gene3D" id="3.40.605.10">
    <property type="entry name" value="Aldehyde Dehydrogenase, Chain A, domain 1"/>
    <property type="match status" value="1"/>
</dbReference>